<dbReference type="InterPro" id="IPR028098">
    <property type="entry name" value="Glyco_trans_4-like_N"/>
</dbReference>
<proteinExistence type="predicted"/>
<accession>A0A934TZI3</accession>
<dbReference type="Pfam" id="PF00534">
    <property type="entry name" value="Glycos_transf_1"/>
    <property type="match status" value="1"/>
</dbReference>
<comment type="caution">
    <text evidence="3">The sequence shown here is derived from an EMBL/GenBank/DDBJ whole genome shotgun (WGS) entry which is preliminary data.</text>
</comment>
<dbReference type="GO" id="GO:0016757">
    <property type="term" value="F:glycosyltransferase activity"/>
    <property type="evidence" value="ECO:0007669"/>
    <property type="project" value="InterPro"/>
</dbReference>
<name>A0A934TZI3_9FIRM</name>
<dbReference type="CDD" id="cd03811">
    <property type="entry name" value="GT4_GT28_WabH-like"/>
    <property type="match status" value="1"/>
</dbReference>
<dbReference type="PANTHER" id="PTHR45947:SF3">
    <property type="entry name" value="SULFOQUINOVOSYL TRANSFERASE SQD2"/>
    <property type="match status" value="1"/>
</dbReference>
<dbReference type="AlphaFoldDB" id="A0A934TZI3"/>
<feature type="domain" description="Glycosyltransferase subfamily 4-like N-terminal" evidence="2">
    <location>
        <begin position="14"/>
        <end position="177"/>
    </location>
</feature>
<protein>
    <submittedName>
        <fullName evidence="3">Glycosyltransferase</fullName>
    </submittedName>
</protein>
<dbReference type="Gene3D" id="3.40.50.2000">
    <property type="entry name" value="Glycogen Phosphorylase B"/>
    <property type="match status" value="2"/>
</dbReference>
<keyword evidence="4" id="KW-1185">Reference proteome</keyword>
<dbReference type="InterPro" id="IPR001296">
    <property type="entry name" value="Glyco_trans_1"/>
</dbReference>
<dbReference type="PANTHER" id="PTHR45947">
    <property type="entry name" value="SULFOQUINOVOSYL TRANSFERASE SQD2"/>
    <property type="match status" value="1"/>
</dbReference>
<gene>
    <name evidence="3" type="ORF">JKK62_02880</name>
</gene>
<organism evidence="3 4">
    <name type="scientific">Ruminococcus difficilis</name>
    <dbReference type="NCBI Taxonomy" id="2763069"/>
    <lineage>
        <taxon>Bacteria</taxon>
        <taxon>Bacillati</taxon>
        <taxon>Bacillota</taxon>
        <taxon>Clostridia</taxon>
        <taxon>Eubacteriales</taxon>
        <taxon>Oscillospiraceae</taxon>
        <taxon>Ruminococcus</taxon>
    </lineage>
</organism>
<dbReference type="EMBL" id="JAEQMG010000040">
    <property type="protein sequence ID" value="MBK6087603.1"/>
    <property type="molecule type" value="Genomic_DNA"/>
</dbReference>
<dbReference type="Proteomes" id="UP000633365">
    <property type="component" value="Unassembled WGS sequence"/>
</dbReference>
<sequence>MKKVLFVIHDLGQGGAEKVLVNLVNNLNRETFDITVLSLFGGGVNEPYLKNHIHYFVCYKRAIRGNSKIMKLFSPRFLYCRYIKEHYDIIVSYLEGPSARIVSGCSDSNVKLINWIHCKLDTKEEVSGSFRSFEEAKKCYERFDRTICVSEWVMNYFKKTLDYKKPIEVLYNTIETDEIIEKSTEEITDFSFEGPCIHLCSVGKIATVKGFDRLARIHKRLLENGLKHKFLILGVGPEQPKIETYLKKHQLQDSFVFLGYQTNPYKYVAKCDLYVCSSLSEGFSTAVTEALVVGTPVVTTLCSGMQEILGKHDEYGIVTDNNEDSLYEGIKRLLDTPELLAHYKKQAEIRGKYFSTENTVKAVEEMLLSL</sequence>
<reference evidence="3" key="1">
    <citation type="submission" date="2021-01" db="EMBL/GenBank/DDBJ databases">
        <title>Genome public.</title>
        <authorList>
            <person name="Liu C."/>
            <person name="Sun Q."/>
        </authorList>
    </citation>
    <scope>NUCLEOTIDE SEQUENCE</scope>
    <source>
        <strain evidence="3">M6</strain>
    </source>
</reference>
<dbReference type="SUPFAM" id="SSF53756">
    <property type="entry name" value="UDP-Glycosyltransferase/glycogen phosphorylase"/>
    <property type="match status" value="1"/>
</dbReference>
<dbReference type="RefSeq" id="WP_201426908.1">
    <property type="nucleotide sequence ID" value="NZ_JAEQMG010000040.1"/>
</dbReference>
<feature type="domain" description="Glycosyl transferase family 1" evidence="1">
    <location>
        <begin position="199"/>
        <end position="348"/>
    </location>
</feature>
<dbReference type="InterPro" id="IPR050194">
    <property type="entry name" value="Glycosyltransferase_grp1"/>
</dbReference>
<evidence type="ECO:0000259" key="2">
    <source>
        <dbReference type="Pfam" id="PF13439"/>
    </source>
</evidence>
<evidence type="ECO:0000259" key="1">
    <source>
        <dbReference type="Pfam" id="PF00534"/>
    </source>
</evidence>
<evidence type="ECO:0000313" key="3">
    <source>
        <dbReference type="EMBL" id="MBK6087603.1"/>
    </source>
</evidence>
<evidence type="ECO:0000313" key="4">
    <source>
        <dbReference type="Proteomes" id="UP000633365"/>
    </source>
</evidence>
<dbReference type="Pfam" id="PF13439">
    <property type="entry name" value="Glyco_transf_4"/>
    <property type="match status" value="1"/>
</dbReference>